<keyword evidence="1" id="KW-0812">Transmembrane</keyword>
<name>A0A5D3DUA8_CUCMM</name>
<organism evidence="2 3">
    <name type="scientific">Cucumis melo var. makuwa</name>
    <name type="common">Oriental melon</name>
    <dbReference type="NCBI Taxonomy" id="1194695"/>
    <lineage>
        <taxon>Eukaryota</taxon>
        <taxon>Viridiplantae</taxon>
        <taxon>Streptophyta</taxon>
        <taxon>Embryophyta</taxon>
        <taxon>Tracheophyta</taxon>
        <taxon>Spermatophyta</taxon>
        <taxon>Magnoliopsida</taxon>
        <taxon>eudicotyledons</taxon>
        <taxon>Gunneridae</taxon>
        <taxon>Pentapetalae</taxon>
        <taxon>rosids</taxon>
        <taxon>fabids</taxon>
        <taxon>Cucurbitales</taxon>
        <taxon>Cucurbitaceae</taxon>
        <taxon>Benincaseae</taxon>
        <taxon>Cucumis</taxon>
    </lineage>
</organism>
<dbReference type="Proteomes" id="UP000321947">
    <property type="component" value="Unassembled WGS sequence"/>
</dbReference>
<evidence type="ECO:0000313" key="2">
    <source>
        <dbReference type="EMBL" id="TYK27078.1"/>
    </source>
</evidence>
<evidence type="ECO:0000256" key="1">
    <source>
        <dbReference type="SAM" id="Phobius"/>
    </source>
</evidence>
<keyword evidence="1" id="KW-0472">Membrane</keyword>
<reference evidence="2 3" key="1">
    <citation type="submission" date="2019-08" db="EMBL/GenBank/DDBJ databases">
        <title>Draft genome sequences of two oriental melons (Cucumis melo L. var makuwa).</title>
        <authorList>
            <person name="Kwon S.-Y."/>
        </authorList>
    </citation>
    <scope>NUCLEOTIDE SEQUENCE [LARGE SCALE GENOMIC DNA]</scope>
    <source>
        <strain evidence="3">cv. Chang Bougi</strain>
        <tissue evidence="2">Leaf</tissue>
    </source>
</reference>
<evidence type="ECO:0000313" key="3">
    <source>
        <dbReference type="Proteomes" id="UP000321947"/>
    </source>
</evidence>
<comment type="caution">
    <text evidence="2">The sequence shown here is derived from an EMBL/GenBank/DDBJ whole genome shotgun (WGS) entry which is preliminary data.</text>
</comment>
<dbReference type="AlphaFoldDB" id="A0A5D3DUA8"/>
<protein>
    <submittedName>
        <fullName evidence="2">CACTA en-spm transposon protein</fullName>
    </submittedName>
</protein>
<dbReference type="EMBL" id="SSTD01003134">
    <property type="protein sequence ID" value="TYK27078.1"/>
    <property type="molecule type" value="Genomic_DNA"/>
</dbReference>
<sequence>MWMNRLRMTPCNMSFSNGFDETDALSDFDVDTFNNTGGTSSVGDMLDDSHFNSSTSRRWQHSRNLKLERYFMIKASSSKSFTSHLSAFRGQQPLRAYYLHLSSFWDTNDGSYLAKVEFASKLLMTRVSLILATFPLGCTIGVLTWHTFPICFLKWVDITPEYIELRKGRLHIMLDFTDPTLTRFVEHQMLNTWKAFRGENHRHYKKFSDPEQARANPPLRLKNRVEDWHFLCNHYAT</sequence>
<keyword evidence="1" id="KW-1133">Transmembrane helix</keyword>
<feature type="transmembrane region" description="Helical" evidence="1">
    <location>
        <begin position="127"/>
        <end position="148"/>
    </location>
</feature>
<accession>A0A5D3DUA8</accession>
<proteinExistence type="predicted"/>
<gene>
    <name evidence="2" type="ORF">E5676_scaffold95G00830</name>
</gene>